<dbReference type="InterPro" id="IPR028978">
    <property type="entry name" value="Chorismate_lyase_/UTRA_dom_sf"/>
</dbReference>
<feature type="domain" description="HTH gntR-type" evidence="5">
    <location>
        <begin position="14"/>
        <end position="82"/>
    </location>
</feature>
<dbReference type="Pfam" id="PF07702">
    <property type="entry name" value="UTRA"/>
    <property type="match status" value="1"/>
</dbReference>
<evidence type="ECO:0000256" key="2">
    <source>
        <dbReference type="ARBA" id="ARBA00023125"/>
    </source>
</evidence>
<accession>A0A4R6RAQ3</accession>
<dbReference type="CDD" id="cd07377">
    <property type="entry name" value="WHTH_GntR"/>
    <property type="match status" value="1"/>
</dbReference>
<dbReference type="GO" id="GO:0003677">
    <property type="term" value="F:DNA binding"/>
    <property type="evidence" value="ECO:0007669"/>
    <property type="project" value="UniProtKB-UniRule"/>
</dbReference>
<dbReference type="InterPro" id="IPR010248">
    <property type="entry name" value="His_ut_repres"/>
</dbReference>
<organism evidence="6 7">
    <name type="scientific">Oharaeibacter diazotrophicus</name>
    <dbReference type="NCBI Taxonomy" id="1920512"/>
    <lineage>
        <taxon>Bacteria</taxon>
        <taxon>Pseudomonadati</taxon>
        <taxon>Pseudomonadota</taxon>
        <taxon>Alphaproteobacteria</taxon>
        <taxon>Hyphomicrobiales</taxon>
        <taxon>Pleomorphomonadaceae</taxon>
        <taxon>Oharaeibacter</taxon>
    </lineage>
</organism>
<dbReference type="GO" id="GO:0006547">
    <property type="term" value="P:L-histidine metabolic process"/>
    <property type="evidence" value="ECO:0007669"/>
    <property type="project" value="UniProtKB-UniRule"/>
</dbReference>
<dbReference type="SMART" id="SM00866">
    <property type="entry name" value="UTRA"/>
    <property type="match status" value="1"/>
</dbReference>
<evidence type="ECO:0000313" key="7">
    <source>
        <dbReference type="Proteomes" id="UP000294547"/>
    </source>
</evidence>
<dbReference type="Pfam" id="PF00392">
    <property type="entry name" value="GntR"/>
    <property type="match status" value="1"/>
</dbReference>
<evidence type="ECO:0000313" key="6">
    <source>
        <dbReference type="EMBL" id="TDP83102.1"/>
    </source>
</evidence>
<dbReference type="GO" id="GO:0045892">
    <property type="term" value="P:negative regulation of DNA-templated transcription"/>
    <property type="evidence" value="ECO:0007669"/>
    <property type="project" value="UniProtKB-UniRule"/>
</dbReference>
<dbReference type="AlphaFoldDB" id="A0A4R6RAQ3"/>
<evidence type="ECO:0000256" key="1">
    <source>
        <dbReference type="ARBA" id="ARBA00023015"/>
    </source>
</evidence>
<reference evidence="6 7" key="1">
    <citation type="submission" date="2019-03" db="EMBL/GenBank/DDBJ databases">
        <title>Genomic Encyclopedia of Type Strains, Phase IV (KMG-IV): sequencing the most valuable type-strain genomes for metagenomic binning, comparative biology and taxonomic classification.</title>
        <authorList>
            <person name="Goeker M."/>
        </authorList>
    </citation>
    <scope>NUCLEOTIDE SEQUENCE [LARGE SCALE GENOMIC DNA]</scope>
    <source>
        <strain evidence="6 7">DSM 102969</strain>
    </source>
</reference>
<gene>
    <name evidence="6" type="ORF">EDD54_3058</name>
</gene>
<sequence>MTERDETAGDERDASLHQTILADIEGRIISGAWPPGHRIPFEVDLAAAYGCSRMTVNKVLTQLAKSGLIERRKRSGSFVRTPTSQAAVMEIRDIAAEVAALGLAYGYRLVRRGRRKATAADRARLELPAGGTVLHLVCLHSAGPEPFCLEERIVNLAAVPEAEAEDFSAEAPGVWLLRQVPWSSAEHVVRAVEADGETAELLAIRPGRACLVVERRTALAGAFVTHVTLTYPGHRHALQARFTPAQARAPT</sequence>
<evidence type="ECO:0000256" key="4">
    <source>
        <dbReference type="NCBIfam" id="TIGR02018"/>
    </source>
</evidence>
<dbReference type="GO" id="GO:0003700">
    <property type="term" value="F:DNA-binding transcription factor activity"/>
    <property type="evidence" value="ECO:0007669"/>
    <property type="project" value="UniProtKB-UniRule"/>
</dbReference>
<dbReference type="InterPro" id="IPR036390">
    <property type="entry name" value="WH_DNA-bd_sf"/>
</dbReference>
<keyword evidence="7" id="KW-1185">Reference proteome</keyword>
<dbReference type="PANTHER" id="PTHR44846:SF16">
    <property type="entry name" value="TRANSCRIPTIONAL REGULATOR PHNF-RELATED"/>
    <property type="match status" value="1"/>
</dbReference>
<dbReference type="RefSeq" id="WP_126537772.1">
    <property type="nucleotide sequence ID" value="NZ_BSPM01000009.1"/>
</dbReference>
<dbReference type="OrthoDB" id="9808698at2"/>
<dbReference type="PANTHER" id="PTHR44846">
    <property type="entry name" value="MANNOSYL-D-GLYCERATE TRANSPORT/METABOLISM SYSTEM REPRESSOR MNGR-RELATED"/>
    <property type="match status" value="1"/>
</dbReference>
<evidence type="ECO:0000256" key="3">
    <source>
        <dbReference type="ARBA" id="ARBA00023163"/>
    </source>
</evidence>
<dbReference type="Gene3D" id="1.10.10.10">
    <property type="entry name" value="Winged helix-like DNA-binding domain superfamily/Winged helix DNA-binding domain"/>
    <property type="match status" value="1"/>
</dbReference>
<dbReference type="SUPFAM" id="SSF46785">
    <property type="entry name" value="Winged helix' DNA-binding domain"/>
    <property type="match status" value="1"/>
</dbReference>
<dbReference type="SUPFAM" id="SSF64288">
    <property type="entry name" value="Chorismate lyase-like"/>
    <property type="match status" value="1"/>
</dbReference>
<dbReference type="InterPro" id="IPR050679">
    <property type="entry name" value="Bact_HTH_transcr_reg"/>
</dbReference>
<protein>
    <recommendedName>
        <fullName evidence="4">Histidine utilization repressor</fullName>
    </recommendedName>
</protein>
<dbReference type="Proteomes" id="UP000294547">
    <property type="component" value="Unassembled WGS sequence"/>
</dbReference>
<keyword evidence="1" id="KW-0805">Transcription regulation</keyword>
<proteinExistence type="predicted"/>
<comment type="caution">
    <text evidence="6">The sequence shown here is derived from an EMBL/GenBank/DDBJ whole genome shotgun (WGS) entry which is preliminary data.</text>
</comment>
<dbReference type="PROSITE" id="PS50949">
    <property type="entry name" value="HTH_GNTR"/>
    <property type="match status" value="1"/>
</dbReference>
<dbReference type="InterPro" id="IPR036388">
    <property type="entry name" value="WH-like_DNA-bd_sf"/>
</dbReference>
<dbReference type="Gene3D" id="3.40.1410.10">
    <property type="entry name" value="Chorismate lyase-like"/>
    <property type="match status" value="1"/>
</dbReference>
<keyword evidence="2" id="KW-0238">DNA-binding</keyword>
<dbReference type="InterPro" id="IPR000524">
    <property type="entry name" value="Tscrpt_reg_HTH_GntR"/>
</dbReference>
<evidence type="ECO:0000259" key="5">
    <source>
        <dbReference type="PROSITE" id="PS50949"/>
    </source>
</evidence>
<keyword evidence="3" id="KW-0804">Transcription</keyword>
<dbReference type="NCBIfam" id="TIGR02018">
    <property type="entry name" value="his_ut_repres"/>
    <property type="match status" value="1"/>
</dbReference>
<dbReference type="SMART" id="SM00345">
    <property type="entry name" value="HTH_GNTR"/>
    <property type="match status" value="1"/>
</dbReference>
<dbReference type="InterPro" id="IPR011663">
    <property type="entry name" value="UTRA"/>
</dbReference>
<dbReference type="PRINTS" id="PR00035">
    <property type="entry name" value="HTHGNTR"/>
</dbReference>
<dbReference type="EMBL" id="SNXY01000009">
    <property type="protein sequence ID" value="TDP83102.1"/>
    <property type="molecule type" value="Genomic_DNA"/>
</dbReference>
<name>A0A4R6RAQ3_9HYPH</name>